<dbReference type="EMBL" id="CP109965">
    <property type="protein sequence ID" value="WAJ69376.1"/>
    <property type="molecule type" value="Genomic_DNA"/>
</dbReference>
<accession>A0ABY7AL44</accession>
<evidence type="ECO:0000313" key="2">
    <source>
        <dbReference type="Proteomes" id="UP001163726"/>
    </source>
</evidence>
<name>A0ABY7AL44_9ALTE</name>
<reference evidence="1" key="1">
    <citation type="submission" date="2022-10" db="EMBL/GenBank/DDBJ databases">
        <title>Catenovulum adriacola sp. nov. isolated in the Harbour of Susak.</title>
        <authorList>
            <person name="Schoch T."/>
            <person name="Reich S.J."/>
            <person name="Stoeferle S."/>
            <person name="Flaiz M."/>
            <person name="Kazda M."/>
            <person name="Riedel C.U."/>
            <person name="Duerre P."/>
        </authorList>
    </citation>
    <scope>NUCLEOTIDE SEQUENCE</scope>
    <source>
        <strain evidence="1">TS8</strain>
    </source>
</reference>
<keyword evidence="2" id="KW-1185">Reference proteome</keyword>
<evidence type="ECO:0000313" key="1">
    <source>
        <dbReference type="EMBL" id="WAJ69376.1"/>
    </source>
</evidence>
<proteinExistence type="predicted"/>
<dbReference type="Proteomes" id="UP001163726">
    <property type="component" value="Chromosome"/>
</dbReference>
<gene>
    <name evidence="1" type="ORF">OLW01_09295</name>
</gene>
<organism evidence="1 2">
    <name type="scientific">Catenovulum adriaticum</name>
    <dbReference type="NCBI Taxonomy" id="2984846"/>
    <lineage>
        <taxon>Bacteria</taxon>
        <taxon>Pseudomonadati</taxon>
        <taxon>Pseudomonadota</taxon>
        <taxon>Gammaproteobacteria</taxon>
        <taxon>Alteromonadales</taxon>
        <taxon>Alteromonadaceae</taxon>
        <taxon>Catenovulum</taxon>
    </lineage>
</organism>
<sequence length="212" mass="24591">MKTAYIGKNSKVYQLLKNAIFRTGDIEVSYRDDFELLVKNDIVQAVVFSWSKKLEDNIALFVRLNRSGIKKVYFLSTSATCFESCHRYGYVKNKLIVEQFVVSNFDLFYIVKAGLIENTHDLGKIHGSVPYTSLDGLACSINEWKKLSSIEDSKEIKLFKVDCLTSQSLKLLLLYRIYKLSSYLPFFISRPLDIVFKLLGYNNYGYLFRQFN</sequence>
<protein>
    <submittedName>
        <fullName evidence="1">Uncharacterized protein</fullName>
    </submittedName>
</protein>
<dbReference type="RefSeq" id="WP_268073594.1">
    <property type="nucleotide sequence ID" value="NZ_CP109965.1"/>
</dbReference>